<keyword evidence="3 10" id="KW-0436">Ligase</keyword>
<dbReference type="NCBIfam" id="TIGR01016">
    <property type="entry name" value="sucCoAbeta"/>
    <property type="match status" value="1"/>
</dbReference>
<keyword evidence="15" id="KW-1185">Reference proteome</keyword>
<feature type="binding site" evidence="10">
    <location>
        <position position="46"/>
    </location>
    <ligand>
        <name>ATP</name>
        <dbReference type="ChEBI" id="CHEBI:30616"/>
    </ligand>
</feature>
<gene>
    <name evidence="10" type="primary">sucC</name>
    <name evidence="14" type="ORF">MEA186_18225</name>
</gene>
<feature type="compositionally biased region" description="Basic and acidic residues" evidence="11">
    <location>
        <begin position="417"/>
        <end position="432"/>
    </location>
</feature>
<feature type="compositionally biased region" description="Basic and acidic residues" evidence="11">
    <location>
        <begin position="608"/>
        <end position="638"/>
    </location>
</feature>
<evidence type="ECO:0000256" key="10">
    <source>
        <dbReference type="HAMAP-Rule" id="MF_00558"/>
    </source>
</evidence>
<dbReference type="STRING" id="1082933.A6B35_22115"/>
<feature type="binding site" evidence="10">
    <location>
        <position position="199"/>
    </location>
    <ligand>
        <name>Mg(2+)</name>
        <dbReference type="ChEBI" id="CHEBI:18420"/>
    </ligand>
</feature>
<dbReference type="GO" id="GO:0006104">
    <property type="term" value="P:succinyl-CoA metabolic process"/>
    <property type="evidence" value="ECO:0007669"/>
    <property type="project" value="TreeGrafter"/>
</dbReference>
<keyword evidence="6 10" id="KW-0067">ATP-binding</keyword>
<feature type="compositionally biased region" description="Basic residues" evidence="11">
    <location>
        <begin position="650"/>
        <end position="663"/>
    </location>
</feature>
<evidence type="ECO:0000313" key="14">
    <source>
        <dbReference type="EMBL" id="EHH10545.1"/>
    </source>
</evidence>
<comment type="similarity">
    <text evidence="1 10">Belongs to the succinate/malate CoA ligase beta subunit family.</text>
</comment>
<accession>G6YCJ5</accession>
<feature type="domain" description="ATP-citrate synthase/succinyl-CoA ligase C-terminal" evidence="12">
    <location>
        <begin position="262"/>
        <end position="382"/>
    </location>
</feature>
<comment type="function">
    <text evidence="10">Succinyl-CoA synthetase functions in the citric acid cycle (TCA), coupling the hydrolysis of succinyl-CoA to the synthesis of either ATP or GTP and thus represents the only step of substrate-level phosphorylation in the TCA. The beta subunit provides nucleotide specificity of the enzyme and binds the substrate succinate, while the binding sites for coenzyme A and phosphate are found in the alpha subunit.</text>
</comment>
<dbReference type="FunFam" id="3.30.1490.20:FF:000002">
    <property type="entry name" value="Succinate--CoA ligase [ADP-forming] subunit beta"/>
    <property type="match status" value="1"/>
</dbReference>
<comment type="cofactor">
    <cofactor evidence="10">
        <name>Mg(2+)</name>
        <dbReference type="ChEBI" id="CHEBI:18420"/>
    </cofactor>
    <text evidence="10">Binds 1 Mg(2+) ion per subunit.</text>
</comment>
<dbReference type="GO" id="GO:0042709">
    <property type="term" value="C:succinate-CoA ligase complex"/>
    <property type="evidence" value="ECO:0007669"/>
    <property type="project" value="TreeGrafter"/>
</dbReference>
<dbReference type="InterPro" id="IPR017866">
    <property type="entry name" value="Succ-CoA_synthase_bsu_CS"/>
</dbReference>
<dbReference type="Gene3D" id="3.30.1490.20">
    <property type="entry name" value="ATP-grasp fold, A domain"/>
    <property type="match status" value="1"/>
</dbReference>
<keyword evidence="7 10" id="KW-0460">Magnesium</keyword>
<evidence type="ECO:0000256" key="5">
    <source>
        <dbReference type="ARBA" id="ARBA00022741"/>
    </source>
</evidence>
<dbReference type="SUPFAM" id="SSF52210">
    <property type="entry name" value="Succinyl-CoA synthetase domains"/>
    <property type="match status" value="1"/>
</dbReference>
<comment type="pathway">
    <text evidence="10">Carbohydrate metabolism; tricarboxylic acid cycle; succinate from succinyl-CoA (ligase route): step 1/1.</text>
</comment>
<evidence type="ECO:0000256" key="7">
    <source>
        <dbReference type="ARBA" id="ARBA00022842"/>
    </source>
</evidence>
<evidence type="ECO:0000256" key="9">
    <source>
        <dbReference type="ARBA" id="ARBA00060690"/>
    </source>
</evidence>
<dbReference type="PROSITE" id="PS01217">
    <property type="entry name" value="SUCCINYL_COA_LIG_3"/>
    <property type="match status" value="1"/>
</dbReference>
<dbReference type="Gene3D" id="3.40.50.261">
    <property type="entry name" value="Succinyl-CoA synthetase domains"/>
    <property type="match status" value="1"/>
</dbReference>
<feature type="binding site" evidence="10">
    <location>
        <position position="99"/>
    </location>
    <ligand>
        <name>ATP</name>
        <dbReference type="ChEBI" id="CHEBI:30616"/>
    </ligand>
</feature>
<comment type="catalytic activity">
    <reaction evidence="8">
        <text>(S)-malate + ATP + CoA = (S)-malyl-CoA + ADP + phosphate</text>
        <dbReference type="Rhea" id="RHEA:26193"/>
        <dbReference type="ChEBI" id="CHEBI:15589"/>
        <dbReference type="ChEBI" id="CHEBI:30616"/>
        <dbReference type="ChEBI" id="CHEBI:43474"/>
        <dbReference type="ChEBI" id="CHEBI:57287"/>
        <dbReference type="ChEBI" id="CHEBI:57317"/>
        <dbReference type="ChEBI" id="CHEBI:456216"/>
        <dbReference type="EC" id="6.2.1.9"/>
    </reaction>
</comment>
<protein>
    <recommendedName>
        <fullName evidence="10">Succinate--CoA ligase [ADP-forming] subunit beta</fullName>
        <ecNumber evidence="10">6.2.1.5</ecNumber>
    </recommendedName>
    <alternativeName>
        <fullName evidence="10">Succinyl-CoA synthetase subunit beta</fullName>
        <shortName evidence="10">SCS-beta</shortName>
    </alternativeName>
</protein>
<dbReference type="InterPro" id="IPR005811">
    <property type="entry name" value="SUCC_ACL_C"/>
</dbReference>
<keyword evidence="2 10" id="KW-0816">Tricarboxylic acid cycle</keyword>
<dbReference type="Proteomes" id="UP000002949">
    <property type="component" value="Unassembled WGS sequence"/>
</dbReference>
<dbReference type="EC" id="6.2.1.5" evidence="10"/>
<evidence type="ECO:0000256" key="11">
    <source>
        <dbReference type="SAM" id="MobiDB-lite"/>
    </source>
</evidence>
<evidence type="ECO:0000256" key="6">
    <source>
        <dbReference type="ARBA" id="ARBA00022840"/>
    </source>
</evidence>
<dbReference type="HAMAP" id="MF_00558">
    <property type="entry name" value="Succ_CoA_beta"/>
    <property type="match status" value="1"/>
</dbReference>
<dbReference type="Pfam" id="PF00549">
    <property type="entry name" value="Ligase_CoA"/>
    <property type="match status" value="1"/>
</dbReference>
<feature type="region of interest" description="Disordered" evidence="11">
    <location>
        <begin position="386"/>
        <end position="471"/>
    </location>
</feature>
<feature type="binding site" evidence="10">
    <location>
        <position position="102"/>
    </location>
    <ligand>
        <name>ATP</name>
        <dbReference type="ChEBI" id="CHEBI:30616"/>
    </ligand>
</feature>
<evidence type="ECO:0000256" key="4">
    <source>
        <dbReference type="ARBA" id="ARBA00022723"/>
    </source>
</evidence>
<dbReference type="GO" id="GO:0005829">
    <property type="term" value="C:cytosol"/>
    <property type="evidence" value="ECO:0007669"/>
    <property type="project" value="TreeGrafter"/>
</dbReference>
<dbReference type="InterPro" id="IPR016102">
    <property type="entry name" value="Succinyl-CoA_synth-like"/>
</dbReference>
<feature type="region of interest" description="Disordered" evidence="11">
    <location>
        <begin position="503"/>
        <end position="557"/>
    </location>
</feature>
<reference evidence="14 15" key="1">
    <citation type="journal article" date="2012" name="J. Bacteriol.">
        <title>Draft Genome Sequence of Plant Growth-Promoting Rhizobium Mesorhizobium amorphae, Isolated from Zinc-Lead Mine Tailings.</title>
        <authorList>
            <person name="Hao X."/>
            <person name="Lin Y."/>
            <person name="Johnstone L."/>
            <person name="Baltrus D.A."/>
            <person name="Miller S.J."/>
            <person name="Wei G."/>
            <person name="Rensing C."/>
        </authorList>
    </citation>
    <scope>NUCLEOTIDE SEQUENCE [LARGE SCALE GENOMIC DNA]</scope>
    <source>
        <strain evidence="14 15">CCNWGS0123</strain>
    </source>
</reference>
<dbReference type="PANTHER" id="PTHR11815:SF10">
    <property type="entry name" value="SUCCINATE--COA LIGASE [GDP-FORMING] SUBUNIT BETA, MITOCHONDRIAL"/>
    <property type="match status" value="1"/>
</dbReference>
<feature type="binding site" evidence="10">
    <location>
        <position position="264"/>
    </location>
    <ligand>
        <name>substrate</name>
        <note>ligand shared with subunit alpha</note>
    </ligand>
</feature>
<keyword evidence="5 10" id="KW-0547">Nucleotide-binding</keyword>
<evidence type="ECO:0000256" key="3">
    <source>
        <dbReference type="ARBA" id="ARBA00022598"/>
    </source>
</evidence>
<sequence length="713" mass="79216">MDIHEYQAKELLARHGVHVPRGGLAYSPEQATYRAREIGGSKWVLKAQVHSGARGKAGGIKLCANDEDISNAAEAMLGRKLVTQQTGPRGKLISRLYLEEAVDIAQELYLGFVLDRKEERVMIVASAAGGMEIEDISEKKPDSIIRATVDPGVGMQGFQAREIAFGLGLESNLIGKTTETILGCYQVFRDYDASMLEINPLVVTRDGSLVALDAKMSFDENALFRRPEISELRDKSQEDPRETFASDRGLSYVGLEGNIGCIINGAGLAMATMDMIKIAGGEPANFLDIGGGASPERVAKSFRAVLGDKNVETILVNIFAGINRCDWVAEGVIKAIREVGVDVPLVVRLSGTKVEEGRKILADSGEAVIVAETLAEAAEKAVAAWRAAAKKKKQPEGGRKNGNPAQSQHTRHRPGLHRQDRQLPRRGHEALRHQGGRRRHPRQRRPDPSRPAHLQHRQGRRARDPRRGQHRLRAAALCRRLHHGSGGRRDKALRLHHRRHPLAGHDAGQALHAPLPLRGPHAPRRTELRRRDHARTGADGHHAGQHLPPRPRRHCRPLGHAWLRGGLADEGARHRRVDQRRHWRRSHQRLVLQGHPAAFRARRGHRRRGDDRRDRRPAGSRSRDLGARQHAQAADRLHCRAFGAEGPPHGPRRRDHLRLRRVGAGKGRNPEGSRRRHRADPRLLRRGRGRHAGADQEGGVTADRRRPHCAKCA</sequence>
<feature type="compositionally biased region" description="Basic residues" evidence="11">
    <location>
        <begin position="578"/>
        <end position="588"/>
    </location>
</feature>
<dbReference type="InterPro" id="IPR013815">
    <property type="entry name" value="ATP_grasp_subdomain_1"/>
</dbReference>
<comment type="subunit">
    <text evidence="10">Heterotetramer of two alpha and two beta subunits.</text>
</comment>
<dbReference type="NCBIfam" id="NF010647">
    <property type="entry name" value="PRK14046.1"/>
    <property type="match status" value="1"/>
</dbReference>
<dbReference type="FunFam" id="3.40.50.261:FF:000001">
    <property type="entry name" value="Succinate--CoA ligase [ADP-forming] subunit beta"/>
    <property type="match status" value="1"/>
</dbReference>
<feature type="region of interest" description="Disordered" evidence="11">
    <location>
        <begin position="578"/>
        <end position="713"/>
    </location>
</feature>
<dbReference type="GO" id="GO:0006099">
    <property type="term" value="P:tricarboxylic acid cycle"/>
    <property type="evidence" value="ECO:0007669"/>
    <property type="project" value="UniProtKB-UniRule"/>
</dbReference>
<dbReference type="GO" id="GO:0050074">
    <property type="term" value="F:malate-CoA ligase activity"/>
    <property type="evidence" value="ECO:0007669"/>
    <property type="project" value="UniProtKB-EC"/>
</dbReference>
<evidence type="ECO:0000313" key="15">
    <source>
        <dbReference type="Proteomes" id="UP000002949"/>
    </source>
</evidence>
<evidence type="ECO:0000256" key="1">
    <source>
        <dbReference type="ARBA" id="ARBA00009182"/>
    </source>
</evidence>
<evidence type="ECO:0000256" key="2">
    <source>
        <dbReference type="ARBA" id="ARBA00022532"/>
    </source>
</evidence>
<comment type="catalytic activity">
    <reaction evidence="10">
        <text>succinate + ATP + CoA = succinyl-CoA + ADP + phosphate</text>
        <dbReference type="Rhea" id="RHEA:17661"/>
        <dbReference type="ChEBI" id="CHEBI:30031"/>
        <dbReference type="ChEBI" id="CHEBI:30616"/>
        <dbReference type="ChEBI" id="CHEBI:43474"/>
        <dbReference type="ChEBI" id="CHEBI:57287"/>
        <dbReference type="ChEBI" id="CHEBI:57292"/>
        <dbReference type="ChEBI" id="CHEBI:456216"/>
        <dbReference type="EC" id="6.2.1.5"/>
    </reaction>
</comment>
<feature type="compositionally biased region" description="Basic residues" evidence="11">
    <location>
        <begin position="434"/>
        <end position="443"/>
    </location>
</feature>
<keyword evidence="4 10" id="KW-0479">Metal-binding</keyword>
<feature type="binding site" evidence="10">
    <location>
        <position position="213"/>
    </location>
    <ligand>
        <name>Mg(2+)</name>
        <dbReference type="ChEBI" id="CHEBI:18420"/>
    </ligand>
</feature>
<feature type="compositionally biased region" description="Basic residues" evidence="11">
    <location>
        <begin position="674"/>
        <end position="691"/>
    </location>
</feature>
<comment type="catalytic activity">
    <reaction evidence="10">
        <text>GTP + succinate + CoA = succinyl-CoA + GDP + phosphate</text>
        <dbReference type="Rhea" id="RHEA:22120"/>
        <dbReference type="ChEBI" id="CHEBI:30031"/>
        <dbReference type="ChEBI" id="CHEBI:37565"/>
        <dbReference type="ChEBI" id="CHEBI:43474"/>
        <dbReference type="ChEBI" id="CHEBI:57287"/>
        <dbReference type="ChEBI" id="CHEBI:57292"/>
        <dbReference type="ChEBI" id="CHEBI:58189"/>
    </reaction>
</comment>
<dbReference type="InterPro" id="IPR005809">
    <property type="entry name" value="Succ_CoA_ligase-like_bsu"/>
</dbReference>
<dbReference type="AlphaFoldDB" id="G6YCJ5"/>
<dbReference type="GO" id="GO:0004775">
    <property type="term" value="F:succinate-CoA ligase (ADP-forming) activity"/>
    <property type="evidence" value="ECO:0007669"/>
    <property type="project" value="UniProtKB-UniRule"/>
</dbReference>
<dbReference type="SUPFAM" id="SSF56059">
    <property type="entry name" value="Glutathione synthetase ATP-binding domain-like"/>
    <property type="match status" value="1"/>
</dbReference>
<dbReference type="PANTHER" id="PTHR11815">
    <property type="entry name" value="SUCCINYL-COA SYNTHETASE BETA CHAIN"/>
    <property type="match status" value="1"/>
</dbReference>
<dbReference type="GO" id="GO:0004776">
    <property type="term" value="F:succinate-CoA ligase (GDP-forming) activity"/>
    <property type="evidence" value="ECO:0007669"/>
    <property type="project" value="RHEA"/>
</dbReference>
<evidence type="ECO:0000259" key="12">
    <source>
        <dbReference type="Pfam" id="PF00549"/>
    </source>
</evidence>
<dbReference type="GO" id="GO:0005524">
    <property type="term" value="F:ATP binding"/>
    <property type="evidence" value="ECO:0007669"/>
    <property type="project" value="UniProtKB-UniRule"/>
</dbReference>
<dbReference type="NCBIfam" id="NF001913">
    <property type="entry name" value="PRK00696.1"/>
    <property type="match status" value="1"/>
</dbReference>
<dbReference type="FunFam" id="3.30.470.20:FF:000002">
    <property type="entry name" value="Succinate--CoA ligase [ADP-forming] subunit beta"/>
    <property type="match status" value="1"/>
</dbReference>
<dbReference type="UniPathway" id="UPA00223">
    <property type="reaction ID" value="UER00999"/>
</dbReference>
<dbReference type="GO" id="GO:0000287">
    <property type="term" value="F:magnesium ion binding"/>
    <property type="evidence" value="ECO:0007669"/>
    <property type="project" value="UniProtKB-UniRule"/>
</dbReference>
<comment type="pathway">
    <text evidence="9">One-carbon metabolism; formaldehyde assimilation via serine pathway.</text>
</comment>
<dbReference type="EMBL" id="AGSN01000127">
    <property type="protein sequence ID" value="EHH10545.1"/>
    <property type="molecule type" value="Genomic_DNA"/>
</dbReference>
<evidence type="ECO:0000256" key="8">
    <source>
        <dbReference type="ARBA" id="ARBA00052241"/>
    </source>
</evidence>
<name>G6YCJ5_9HYPH</name>
<dbReference type="InterPro" id="IPR013650">
    <property type="entry name" value="ATP-grasp_succ-CoA_synth-type"/>
</dbReference>
<dbReference type="Pfam" id="PF08442">
    <property type="entry name" value="ATP-grasp_2"/>
    <property type="match status" value="1"/>
</dbReference>
<feature type="compositionally biased region" description="Basic and acidic residues" evidence="11">
    <location>
        <begin position="524"/>
        <end position="542"/>
    </location>
</feature>
<feature type="domain" description="ATP-grasp fold succinyl-CoA synthetase-type" evidence="13">
    <location>
        <begin position="3"/>
        <end position="203"/>
    </location>
</feature>
<organism evidence="14 15">
    <name type="scientific">Mesorhizobium amorphae CCNWGS0123</name>
    <dbReference type="NCBI Taxonomy" id="1082933"/>
    <lineage>
        <taxon>Bacteria</taxon>
        <taxon>Pseudomonadati</taxon>
        <taxon>Pseudomonadota</taxon>
        <taxon>Alphaproteobacteria</taxon>
        <taxon>Hyphomicrobiales</taxon>
        <taxon>Phyllobacteriaceae</taxon>
        <taxon>Mesorhizobium</taxon>
    </lineage>
</organism>
<feature type="binding site" evidence="10">
    <location>
        <position position="107"/>
    </location>
    <ligand>
        <name>ATP</name>
        <dbReference type="ChEBI" id="CHEBI:30616"/>
    </ligand>
</feature>
<dbReference type="Gene3D" id="3.30.470.20">
    <property type="entry name" value="ATP-grasp fold, B domain"/>
    <property type="match status" value="1"/>
</dbReference>
<dbReference type="eggNOG" id="COG0045">
    <property type="taxonomic scope" value="Bacteria"/>
</dbReference>
<proteinExistence type="inferred from homology"/>
<comment type="caution">
    <text evidence="10">Lacks conserved residue(s) required for the propagation of feature annotation.</text>
</comment>
<evidence type="ECO:0000259" key="13">
    <source>
        <dbReference type="Pfam" id="PF08442"/>
    </source>
</evidence>